<gene>
    <name evidence="3" type="ORF">CTA1_9517</name>
</gene>
<feature type="compositionally biased region" description="Basic and acidic residues" evidence="1">
    <location>
        <begin position="236"/>
        <end position="267"/>
    </location>
</feature>
<proteinExistence type="predicted"/>
<evidence type="ECO:0000256" key="2">
    <source>
        <dbReference type="SAM" id="Phobius"/>
    </source>
</evidence>
<dbReference type="AlphaFoldDB" id="A0A4U6XIR8"/>
<reference evidence="3 4" key="1">
    <citation type="journal article" date="2019" name="PLoS ONE">
        <title>Comparative genome analysis indicates high evolutionary potential of pathogenicity genes in Colletotrichum tanaceti.</title>
        <authorList>
            <person name="Lelwala R.V."/>
            <person name="Korhonen P.K."/>
            <person name="Young N.D."/>
            <person name="Scott J.B."/>
            <person name="Ades P.A."/>
            <person name="Gasser R.B."/>
            <person name="Taylor P.W.J."/>
        </authorList>
    </citation>
    <scope>NUCLEOTIDE SEQUENCE [LARGE SCALE GENOMIC DNA]</scope>
    <source>
        <strain evidence="3">BRIP57314</strain>
    </source>
</reference>
<evidence type="ECO:0000313" key="3">
    <source>
        <dbReference type="EMBL" id="TKW55413.1"/>
    </source>
</evidence>
<evidence type="ECO:0000313" key="4">
    <source>
        <dbReference type="Proteomes" id="UP000310108"/>
    </source>
</evidence>
<dbReference type="EMBL" id="PJEX01000099">
    <property type="protein sequence ID" value="TKW55413.1"/>
    <property type="molecule type" value="Genomic_DNA"/>
</dbReference>
<sequence>MAKEKRQVPIMSNNTLVPQLAHGRDEPFPFVFLWGVVTGISIVHSAMFLIFASILRNQMKKNITKRESKLADLITELEQAIALTERLLDECNAFSIPFYDDKLNVKLIDLKKQIVVAVNHEDAANNPIAGPRDQPALASPQDFAHHAAECVAMINIARGTLAGLLDHAISDAQAQIAGYADRLDLRKDELGELKKQNNDGSDNDSDLVAMGTCDDKGEGADDDDNKTAELAVSMGTRDDNPDLHSFSEEKEVVVSESHNKDDVKLLS</sequence>
<organism evidence="3 4">
    <name type="scientific">Colletotrichum tanaceti</name>
    <dbReference type="NCBI Taxonomy" id="1306861"/>
    <lineage>
        <taxon>Eukaryota</taxon>
        <taxon>Fungi</taxon>
        <taxon>Dikarya</taxon>
        <taxon>Ascomycota</taxon>
        <taxon>Pezizomycotina</taxon>
        <taxon>Sordariomycetes</taxon>
        <taxon>Hypocreomycetidae</taxon>
        <taxon>Glomerellales</taxon>
        <taxon>Glomerellaceae</taxon>
        <taxon>Colletotrichum</taxon>
        <taxon>Colletotrichum destructivum species complex</taxon>
    </lineage>
</organism>
<protein>
    <submittedName>
        <fullName evidence="3">Uncharacterized protein</fullName>
    </submittedName>
</protein>
<keyword evidence="2" id="KW-0472">Membrane</keyword>
<dbReference type="Proteomes" id="UP000310108">
    <property type="component" value="Unassembled WGS sequence"/>
</dbReference>
<name>A0A4U6XIR8_9PEZI</name>
<keyword evidence="2" id="KW-1133">Transmembrane helix</keyword>
<feature type="region of interest" description="Disordered" evidence="1">
    <location>
        <begin position="194"/>
        <end position="267"/>
    </location>
</feature>
<keyword evidence="4" id="KW-1185">Reference proteome</keyword>
<accession>A0A4U6XIR8</accession>
<evidence type="ECO:0000256" key="1">
    <source>
        <dbReference type="SAM" id="MobiDB-lite"/>
    </source>
</evidence>
<comment type="caution">
    <text evidence="3">The sequence shown here is derived from an EMBL/GenBank/DDBJ whole genome shotgun (WGS) entry which is preliminary data.</text>
</comment>
<feature type="transmembrane region" description="Helical" evidence="2">
    <location>
        <begin position="31"/>
        <end position="55"/>
    </location>
</feature>
<keyword evidence="2" id="KW-0812">Transmembrane</keyword>